<dbReference type="SUPFAM" id="SSF55781">
    <property type="entry name" value="GAF domain-like"/>
    <property type="match status" value="1"/>
</dbReference>
<dbReference type="Pfam" id="PF13185">
    <property type="entry name" value="GAF_2"/>
    <property type="match status" value="1"/>
</dbReference>
<keyword evidence="3" id="KW-1185">Reference proteome</keyword>
<dbReference type="CDD" id="cd01948">
    <property type="entry name" value="EAL"/>
    <property type="match status" value="1"/>
</dbReference>
<proteinExistence type="predicted"/>
<evidence type="ECO:0000259" key="1">
    <source>
        <dbReference type="PROSITE" id="PS50883"/>
    </source>
</evidence>
<dbReference type="Pfam" id="PF00563">
    <property type="entry name" value="EAL"/>
    <property type="match status" value="1"/>
</dbReference>
<reference evidence="2" key="2">
    <citation type="submission" date="2020-09" db="EMBL/GenBank/DDBJ databases">
        <authorList>
            <person name="Sun Q."/>
            <person name="Zhou Y."/>
        </authorList>
    </citation>
    <scope>NUCLEOTIDE SEQUENCE</scope>
    <source>
        <strain evidence="2">CGMCC 1.15367</strain>
    </source>
</reference>
<dbReference type="SMART" id="SM00052">
    <property type="entry name" value="EAL"/>
    <property type="match status" value="1"/>
</dbReference>
<evidence type="ECO:0000313" key="2">
    <source>
        <dbReference type="EMBL" id="GGE17312.1"/>
    </source>
</evidence>
<dbReference type="Proteomes" id="UP000644699">
    <property type="component" value="Unassembled WGS sequence"/>
</dbReference>
<accession>A0A917EAY6</accession>
<gene>
    <name evidence="2" type="ORF">GCM10011390_40520</name>
</gene>
<dbReference type="AlphaFoldDB" id="A0A917EAY6"/>
<dbReference type="RefSeq" id="WP_188911686.1">
    <property type="nucleotide sequence ID" value="NZ_BMIQ01000007.1"/>
</dbReference>
<dbReference type="SUPFAM" id="SSF141868">
    <property type="entry name" value="EAL domain-like"/>
    <property type="match status" value="1"/>
</dbReference>
<dbReference type="EMBL" id="BMIQ01000007">
    <property type="protein sequence ID" value="GGE17312.1"/>
    <property type="molecule type" value="Genomic_DNA"/>
</dbReference>
<organism evidence="2 3">
    <name type="scientific">Aureimonas endophytica</name>
    <dbReference type="NCBI Taxonomy" id="2027858"/>
    <lineage>
        <taxon>Bacteria</taxon>
        <taxon>Pseudomonadati</taxon>
        <taxon>Pseudomonadota</taxon>
        <taxon>Alphaproteobacteria</taxon>
        <taxon>Hyphomicrobiales</taxon>
        <taxon>Aurantimonadaceae</taxon>
        <taxon>Aureimonas</taxon>
    </lineage>
</organism>
<dbReference type="SMART" id="SM00065">
    <property type="entry name" value="GAF"/>
    <property type="match status" value="1"/>
</dbReference>
<reference evidence="2" key="1">
    <citation type="journal article" date="2014" name="Int. J. Syst. Evol. Microbiol.">
        <title>Complete genome sequence of Corynebacterium casei LMG S-19264T (=DSM 44701T), isolated from a smear-ripened cheese.</title>
        <authorList>
            <consortium name="US DOE Joint Genome Institute (JGI-PGF)"/>
            <person name="Walter F."/>
            <person name="Albersmeier A."/>
            <person name="Kalinowski J."/>
            <person name="Ruckert C."/>
        </authorList>
    </citation>
    <scope>NUCLEOTIDE SEQUENCE</scope>
    <source>
        <strain evidence="2">CGMCC 1.15367</strain>
    </source>
</reference>
<protein>
    <recommendedName>
        <fullName evidence="1">EAL domain-containing protein</fullName>
    </recommendedName>
</protein>
<dbReference type="InterPro" id="IPR029016">
    <property type="entry name" value="GAF-like_dom_sf"/>
</dbReference>
<dbReference type="PROSITE" id="PS50883">
    <property type="entry name" value="EAL"/>
    <property type="match status" value="1"/>
</dbReference>
<sequence length="401" mass="44239">MVQADPLGEIADILRTIRTHLDMDVAFIGQFAEGQRIFRHVDSRSADGPIEADTSTPLDDSYCIRVVDGRLPELIPDTGRLAEAMRLPGTIELPVGAHLSVPLRLSDGSLYGTFCCFSHRPNEALGPRDLGMLRSFAEIAALRIERDLRRDEALYAKRERVRAMLAGGGPSMVYQPIFRLADRRPIGAEALSRFSAEPRRPPDEWFTEAGEVGLKVELELQAIRNAIAGFRDIWARAPLPLGVNASAPTILDARFAALFEGLPTERITVELTEHEEIRDYAPLIAEFACLRATGMRIAIDDVGAGFASMRHILAIRPDVMKIDMGLVRSIDMDAMRSALVTALVGFARQFECLIVAEGVETEAEFEVLNRLEVQAVQGYLLARPEPVAALAERLRASSRLV</sequence>
<dbReference type="Gene3D" id="3.30.450.40">
    <property type="match status" value="1"/>
</dbReference>
<dbReference type="InterPro" id="IPR050706">
    <property type="entry name" value="Cyclic-di-GMP_PDE-like"/>
</dbReference>
<dbReference type="PANTHER" id="PTHR33121">
    <property type="entry name" value="CYCLIC DI-GMP PHOSPHODIESTERASE PDEF"/>
    <property type="match status" value="1"/>
</dbReference>
<dbReference type="PANTHER" id="PTHR33121:SF76">
    <property type="entry name" value="SIGNALING PROTEIN"/>
    <property type="match status" value="1"/>
</dbReference>
<dbReference type="InterPro" id="IPR003018">
    <property type="entry name" value="GAF"/>
</dbReference>
<dbReference type="Gene3D" id="3.20.20.450">
    <property type="entry name" value="EAL domain"/>
    <property type="match status" value="1"/>
</dbReference>
<dbReference type="InterPro" id="IPR001633">
    <property type="entry name" value="EAL_dom"/>
</dbReference>
<name>A0A917EAY6_9HYPH</name>
<comment type="caution">
    <text evidence="2">The sequence shown here is derived from an EMBL/GenBank/DDBJ whole genome shotgun (WGS) entry which is preliminary data.</text>
</comment>
<feature type="domain" description="EAL" evidence="1">
    <location>
        <begin position="154"/>
        <end position="398"/>
    </location>
</feature>
<dbReference type="InterPro" id="IPR035919">
    <property type="entry name" value="EAL_sf"/>
</dbReference>
<evidence type="ECO:0000313" key="3">
    <source>
        <dbReference type="Proteomes" id="UP000644699"/>
    </source>
</evidence>
<dbReference type="GO" id="GO:0071111">
    <property type="term" value="F:cyclic-guanylate-specific phosphodiesterase activity"/>
    <property type="evidence" value="ECO:0007669"/>
    <property type="project" value="InterPro"/>
</dbReference>